<dbReference type="AlphaFoldDB" id="A0A0W8F1V8"/>
<name>A0A0W8F1V8_9ZZZZ</name>
<accession>A0A0W8F1V8</accession>
<reference evidence="1" key="1">
    <citation type="journal article" date="2015" name="Proc. Natl. Acad. Sci. U.S.A.">
        <title>Networks of energetic and metabolic interactions define dynamics in microbial communities.</title>
        <authorList>
            <person name="Embree M."/>
            <person name="Liu J.K."/>
            <person name="Al-Bassam M.M."/>
            <person name="Zengler K."/>
        </authorList>
    </citation>
    <scope>NUCLEOTIDE SEQUENCE</scope>
</reference>
<proteinExistence type="predicted"/>
<sequence length="96" mass="11405">MPHIDPYIQAYLNRDLDFLKEKIYDIPEGKEDLYNTCFDRIAWLLCREGEHKSVFDKDSIIAKVRFAGFDKVTPREYDPEKDPDQRFSSIYIVAIK</sequence>
<dbReference type="EMBL" id="LNQE01001607">
    <property type="protein sequence ID" value="KUG14890.1"/>
    <property type="molecule type" value="Genomic_DNA"/>
</dbReference>
<gene>
    <name evidence="1" type="ORF">ASZ90_015452</name>
</gene>
<protein>
    <submittedName>
        <fullName evidence="1">Uncharacterized protein</fullName>
    </submittedName>
</protein>
<organism evidence="1">
    <name type="scientific">hydrocarbon metagenome</name>
    <dbReference type="NCBI Taxonomy" id="938273"/>
    <lineage>
        <taxon>unclassified sequences</taxon>
        <taxon>metagenomes</taxon>
        <taxon>ecological metagenomes</taxon>
    </lineage>
</organism>
<comment type="caution">
    <text evidence="1">The sequence shown here is derived from an EMBL/GenBank/DDBJ whole genome shotgun (WGS) entry which is preliminary data.</text>
</comment>
<evidence type="ECO:0000313" key="1">
    <source>
        <dbReference type="EMBL" id="KUG14890.1"/>
    </source>
</evidence>